<keyword evidence="2" id="KW-1185">Reference proteome</keyword>
<organism evidence="1 2">
    <name type="scientific">Ambrosiozyma monospora</name>
    <name type="common">Yeast</name>
    <name type="synonym">Endomycopsis monosporus</name>
    <dbReference type="NCBI Taxonomy" id="43982"/>
    <lineage>
        <taxon>Eukaryota</taxon>
        <taxon>Fungi</taxon>
        <taxon>Dikarya</taxon>
        <taxon>Ascomycota</taxon>
        <taxon>Saccharomycotina</taxon>
        <taxon>Pichiomycetes</taxon>
        <taxon>Pichiales</taxon>
        <taxon>Pichiaceae</taxon>
        <taxon>Ambrosiozyma</taxon>
    </lineage>
</organism>
<dbReference type="EMBL" id="BSXS01004557">
    <property type="protein sequence ID" value="GME83179.1"/>
    <property type="molecule type" value="Genomic_DNA"/>
</dbReference>
<protein>
    <submittedName>
        <fullName evidence="1">Unnamed protein product</fullName>
    </submittedName>
</protein>
<name>A0ACB5T7H1_AMBMO</name>
<proteinExistence type="predicted"/>
<gene>
    <name evidence="1" type="ORF">Amon02_000600800</name>
</gene>
<accession>A0ACB5T7H1</accession>
<evidence type="ECO:0000313" key="2">
    <source>
        <dbReference type="Proteomes" id="UP001165064"/>
    </source>
</evidence>
<evidence type="ECO:0000313" key="1">
    <source>
        <dbReference type="EMBL" id="GME83179.1"/>
    </source>
</evidence>
<reference evidence="1" key="1">
    <citation type="submission" date="2023-04" db="EMBL/GenBank/DDBJ databases">
        <title>Ambrosiozyma monospora NBRC 10751.</title>
        <authorList>
            <person name="Ichikawa N."/>
            <person name="Sato H."/>
            <person name="Tonouchi N."/>
        </authorList>
    </citation>
    <scope>NUCLEOTIDE SEQUENCE</scope>
    <source>
        <strain evidence="1">NBRC 10751</strain>
    </source>
</reference>
<dbReference type="Proteomes" id="UP001165064">
    <property type="component" value="Unassembled WGS sequence"/>
</dbReference>
<comment type="caution">
    <text evidence="1">The sequence shown here is derived from an EMBL/GenBank/DDBJ whole genome shotgun (WGS) entry which is preliminary data.</text>
</comment>
<sequence length="202" mass="22882">MNFDRLRFVSERAVLGEGKEVFLAVQIPDTPGTFLKLQKIIDPRNVTEFSYRYNQSNSNTGVANVFTSFSVVNREKELKLVLKAIESEGFTAYDLSDNEMAKQHGRYLVGGKSHVENEKIISFEFPEKPGALTNFLKNLDINWNISLFHYRNQGDDIGKVLAGISVPAEDNEKFDQFLKGLGYNHTDVTDNVVFKTFLSSDN</sequence>